<dbReference type="SUPFAM" id="SSF53756">
    <property type="entry name" value="UDP-Glycosyltransferase/glycogen phosphorylase"/>
    <property type="match status" value="1"/>
</dbReference>
<dbReference type="InterPro" id="IPR028098">
    <property type="entry name" value="Glyco_trans_4-like_N"/>
</dbReference>
<dbReference type="Pfam" id="PF00534">
    <property type="entry name" value="Glycos_transf_1"/>
    <property type="match status" value="1"/>
</dbReference>
<dbReference type="PANTHER" id="PTHR12526:SF638">
    <property type="entry name" value="SPORE COAT PROTEIN SA"/>
    <property type="match status" value="1"/>
</dbReference>
<feature type="domain" description="Glycosyl transferase family 1" evidence="1">
    <location>
        <begin position="188"/>
        <end position="348"/>
    </location>
</feature>
<dbReference type="PATRIC" id="fig|1195246.3.peg.916"/>
<reference evidence="3 4" key="1">
    <citation type="journal article" date="2012" name="J. Bacteriol.">
        <title>Genome Sequence of Pectin-Degrading Alishewanella agri, Isolated from Landfill Soil.</title>
        <authorList>
            <person name="Kim J."/>
            <person name="Jung J."/>
            <person name="Sung J.S."/>
            <person name="Chun J."/>
            <person name="Park W."/>
        </authorList>
    </citation>
    <scope>NUCLEOTIDE SEQUENCE [LARGE SCALE GENOMIC DNA]</scope>
    <source>
        <strain evidence="3 4">BL06</strain>
    </source>
</reference>
<name>I9P333_9ALTE</name>
<proteinExistence type="predicted"/>
<dbReference type="GO" id="GO:0016757">
    <property type="term" value="F:glycosyltransferase activity"/>
    <property type="evidence" value="ECO:0007669"/>
    <property type="project" value="InterPro"/>
</dbReference>
<dbReference type="Proteomes" id="UP000035062">
    <property type="component" value="Unassembled WGS sequence"/>
</dbReference>
<dbReference type="STRING" id="1195246.AGRI_04652"/>
<gene>
    <name evidence="3" type="ORF">AGRI_04652</name>
</gene>
<dbReference type="GO" id="GO:0016787">
    <property type="term" value="F:hydrolase activity"/>
    <property type="evidence" value="ECO:0007669"/>
    <property type="project" value="UniProtKB-KW"/>
</dbReference>
<dbReference type="CDD" id="cd03808">
    <property type="entry name" value="GT4_CapM-like"/>
    <property type="match status" value="1"/>
</dbReference>
<dbReference type="Pfam" id="PF13477">
    <property type="entry name" value="Glyco_trans_4_2"/>
    <property type="match status" value="1"/>
</dbReference>
<dbReference type="AlphaFoldDB" id="I9P333"/>
<organism evidence="3 4">
    <name type="scientific">Alishewanella agri BL06</name>
    <dbReference type="NCBI Taxonomy" id="1195246"/>
    <lineage>
        <taxon>Bacteria</taxon>
        <taxon>Pseudomonadati</taxon>
        <taxon>Pseudomonadota</taxon>
        <taxon>Gammaproteobacteria</taxon>
        <taxon>Alteromonadales</taxon>
        <taxon>Alteromonadaceae</taxon>
        <taxon>Alishewanella</taxon>
    </lineage>
</organism>
<dbReference type="PANTHER" id="PTHR12526">
    <property type="entry name" value="GLYCOSYLTRANSFERASE"/>
    <property type="match status" value="1"/>
</dbReference>
<dbReference type="EMBL" id="AKKU01000011">
    <property type="protein sequence ID" value="EIW89362.1"/>
    <property type="molecule type" value="Genomic_DNA"/>
</dbReference>
<evidence type="ECO:0000259" key="2">
    <source>
        <dbReference type="Pfam" id="PF13477"/>
    </source>
</evidence>
<keyword evidence="3" id="KW-0378">Hydrolase</keyword>
<sequence>MKAKILFVVNVDWFFVSHRLPIAVAAKEAGYEVHVACQFTDKADVLVSSGFVVHELKLERSGTSIVAELKTLFSIWRLISKLKPSLIHMVTIKPVLYAGIASRFFRVARVASISGLGFVFIAEGFKAKLLRFFISLLYRFALRNSATRVIFQNNTDKQLFISQKIIEENAAVTIRGSGVNLNNYVISEEPAGAPVFLLLARLLVDKGVLEFVEAAKLLKARGLDCRMVLVGDTDENPKSVTKQQIDSWVSDGLVEYWGYSKDVNSTYANCHVAVLPSYREGLPKSLIEAAACGRAVITTDVPGCRDAITPDETGLLVEVKNAEQLADAIEKLSVNKHLRLKLGLNGRRLAEAEFDINTVVGIHLKLYQELLGR</sequence>
<keyword evidence="4" id="KW-1185">Reference proteome</keyword>
<evidence type="ECO:0000313" key="3">
    <source>
        <dbReference type="EMBL" id="EIW89362.1"/>
    </source>
</evidence>
<accession>I9P333</accession>
<dbReference type="eggNOG" id="COG0438">
    <property type="taxonomic scope" value="Bacteria"/>
</dbReference>
<feature type="domain" description="Glycosyltransferase subfamily 4-like N-terminal" evidence="2">
    <location>
        <begin position="4"/>
        <end position="153"/>
    </location>
</feature>
<evidence type="ECO:0000259" key="1">
    <source>
        <dbReference type="Pfam" id="PF00534"/>
    </source>
</evidence>
<dbReference type="RefSeq" id="WP_008983852.1">
    <property type="nucleotide sequence ID" value="NZ_AKKU01000011.1"/>
</dbReference>
<dbReference type="GO" id="GO:1901135">
    <property type="term" value="P:carbohydrate derivative metabolic process"/>
    <property type="evidence" value="ECO:0007669"/>
    <property type="project" value="UniProtKB-ARBA"/>
</dbReference>
<dbReference type="InterPro" id="IPR001296">
    <property type="entry name" value="Glyco_trans_1"/>
</dbReference>
<evidence type="ECO:0000313" key="4">
    <source>
        <dbReference type="Proteomes" id="UP000035062"/>
    </source>
</evidence>
<dbReference type="Gene3D" id="3.40.50.2000">
    <property type="entry name" value="Glycogen Phosphorylase B"/>
    <property type="match status" value="2"/>
</dbReference>
<protein>
    <submittedName>
        <fullName evidence="3">Glycoside hydrolase</fullName>
    </submittedName>
</protein>
<comment type="caution">
    <text evidence="3">The sequence shown here is derived from an EMBL/GenBank/DDBJ whole genome shotgun (WGS) entry which is preliminary data.</text>
</comment>